<gene>
    <name evidence="5" type="ORF">UFOPK1392_00905</name>
</gene>
<evidence type="ECO:0000313" key="5">
    <source>
        <dbReference type="EMBL" id="CAB4323155.1"/>
    </source>
</evidence>
<name>A0A6J5YCH7_9ZZZZ</name>
<keyword evidence="2" id="KW-0717">Septation</keyword>
<evidence type="ECO:0000256" key="3">
    <source>
        <dbReference type="ARBA" id="ARBA00023306"/>
    </source>
</evidence>
<proteinExistence type="inferred from homology"/>
<dbReference type="GO" id="GO:0000917">
    <property type="term" value="P:division septum assembly"/>
    <property type="evidence" value="ECO:0007669"/>
    <property type="project" value="UniProtKB-KW"/>
</dbReference>
<keyword evidence="1" id="KW-0132">Cell division</keyword>
<dbReference type="Pfam" id="PF04472">
    <property type="entry name" value="SepF"/>
    <property type="match status" value="1"/>
</dbReference>
<dbReference type="InterPro" id="IPR038594">
    <property type="entry name" value="SepF-like_sf"/>
</dbReference>
<sequence length="186" mass="19936">MTTVWRRTMVYLGLGPDDEYDDYGTQGDLSGGVAEPVTPISRSAAARPAVAAQAQRPQAPIYSTPPESGDGPAVRPVPITAEDPSKPRVRAVPQRSNARAHLVTPTSFGMVQEVADKFKAGQAVAVDMGEADRELSRRLIDFLSGMCYGIGGEMEKIENGLFLLSPIGVEVPADERRRLLNSVLGD</sequence>
<evidence type="ECO:0000256" key="1">
    <source>
        <dbReference type="ARBA" id="ARBA00022618"/>
    </source>
</evidence>
<accession>A0A6J5YCH7</accession>
<dbReference type="PANTHER" id="PTHR35798:SF1">
    <property type="entry name" value="CELL DIVISION PROTEIN SEPF"/>
    <property type="match status" value="1"/>
</dbReference>
<dbReference type="PANTHER" id="PTHR35798">
    <property type="entry name" value="CELL DIVISION PROTEIN SEPF"/>
    <property type="match status" value="1"/>
</dbReference>
<dbReference type="AlphaFoldDB" id="A0A6J5YCH7"/>
<feature type="region of interest" description="Disordered" evidence="4">
    <location>
        <begin position="15"/>
        <end position="73"/>
    </location>
</feature>
<dbReference type="HAMAP" id="MF_01197">
    <property type="entry name" value="SepF"/>
    <property type="match status" value="1"/>
</dbReference>
<keyword evidence="3" id="KW-0131">Cell cycle</keyword>
<dbReference type="InterPro" id="IPR023052">
    <property type="entry name" value="Cell_div_SepF"/>
</dbReference>
<evidence type="ECO:0000256" key="2">
    <source>
        <dbReference type="ARBA" id="ARBA00023210"/>
    </source>
</evidence>
<dbReference type="EMBL" id="CAEMXZ010000029">
    <property type="protein sequence ID" value="CAB4323155.1"/>
    <property type="molecule type" value="Genomic_DNA"/>
</dbReference>
<evidence type="ECO:0000256" key="4">
    <source>
        <dbReference type="SAM" id="MobiDB-lite"/>
    </source>
</evidence>
<organism evidence="5">
    <name type="scientific">freshwater metagenome</name>
    <dbReference type="NCBI Taxonomy" id="449393"/>
    <lineage>
        <taxon>unclassified sequences</taxon>
        <taxon>metagenomes</taxon>
        <taxon>ecological metagenomes</taxon>
    </lineage>
</organism>
<dbReference type="Gene3D" id="3.30.110.150">
    <property type="entry name" value="SepF-like protein"/>
    <property type="match status" value="1"/>
</dbReference>
<dbReference type="InterPro" id="IPR007561">
    <property type="entry name" value="Cell_div_SepF/SepF-rel"/>
</dbReference>
<protein>
    <submittedName>
        <fullName evidence="5">Unannotated protein</fullName>
    </submittedName>
</protein>
<reference evidence="5" key="1">
    <citation type="submission" date="2020-05" db="EMBL/GenBank/DDBJ databases">
        <authorList>
            <person name="Chiriac C."/>
            <person name="Salcher M."/>
            <person name="Ghai R."/>
            <person name="Kavagutti S V."/>
        </authorList>
    </citation>
    <scope>NUCLEOTIDE SEQUENCE</scope>
</reference>
<feature type="compositionally biased region" description="Low complexity" evidence="4">
    <location>
        <begin position="41"/>
        <end position="60"/>
    </location>
</feature>